<accession>A0A0G4IG13</accession>
<protein>
    <submittedName>
        <fullName evidence="2">Uncharacterized protein</fullName>
    </submittedName>
</protein>
<evidence type="ECO:0000313" key="2">
    <source>
        <dbReference type="EMBL" id="CEM56092.1"/>
    </source>
</evidence>
<dbReference type="AlphaFoldDB" id="A0A0G4IG13"/>
<organism evidence="2">
    <name type="scientific">Chromera velia CCMP2878</name>
    <dbReference type="NCBI Taxonomy" id="1169474"/>
    <lineage>
        <taxon>Eukaryota</taxon>
        <taxon>Sar</taxon>
        <taxon>Alveolata</taxon>
        <taxon>Colpodellida</taxon>
        <taxon>Chromeraceae</taxon>
        <taxon>Chromera</taxon>
    </lineage>
</organism>
<name>A0A0G4IG13_9ALVE</name>
<dbReference type="VEuPathDB" id="CryptoDB:Cvel_14086"/>
<feature type="compositionally biased region" description="Polar residues" evidence="1">
    <location>
        <begin position="23"/>
        <end position="38"/>
    </location>
</feature>
<gene>
    <name evidence="2" type="ORF">Cvel_14086</name>
</gene>
<evidence type="ECO:0000256" key="1">
    <source>
        <dbReference type="SAM" id="MobiDB-lite"/>
    </source>
</evidence>
<sequence length="104" mass="11396">MKECDGGWSDESVSVAAGGAENLSESHWQAAKQGTTDGNPIEKHGVLHNDKREASEFCIIRNGVFRAYRSKRGGLRDIVYLVNSGSAQIDRNGLIEVRSDFTVQ</sequence>
<feature type="region of interest" description="Disordered" evidence="1">
    <location>
        <begin position="1"/>
        <end position="47"/>
    </location>
</feature>
<proteinExistence type="predicted"/>
<reference evidence="2" key="1">
    <citation type="submission" date="2014-11" db="EMBL/GenBank/DDBJ databases">
        <authorList>
            <person name="Otto D Thomas"/>
            <person name="Naeem Raeece"/>
        </authorList>
    </citation>
    <scope>NUCLEOTIDE SEQUENCE</scope>
</reference>
<dbReference type="EMBL" id="CDMZ01005941">
    <property type="protein sequence ID" value="CEM56092.1"/>
    <property type="molecule type" value="Genomic_DNA"/>
</dbReference>